<accession>A0ABV5ZDH9</accession>
<evidence type="ECO:0000313" key="3">
    <source>
        <dbReference type="Proteomes" id="UP001589628"/>
    </source>
</evidence>
<protein>
    <submittedName>
        <fullName evidence="2">Copper-binding protein</fullName>
    </submittedName>
</protein>
<feature type="signal peptide" evidence="1">
    <location>
        <begin position="1"/>
        <end position="27"/>
    </location>
</feature>
<sequence length="147" mass="16277">MRPFLSHALLTSLLSLSLLLPALPTQAAGDLSLRPEKLPDLVLGTEDDHFFMSHKRYELETGKAYKLAIISSGQSEYAMQAPEFFASIFLRKVEAGGLEIKAISLTELEFEQEGEAELYFVPIKPGEYAFYAEGLEAKGMTAVFVVQ</sequence>
<dbReference type="RefSeq" id="WP_027314100.1">
    <property type="nucleotide sequence ID" value="NZ_JAUESS010000006.1"/>
</dbReference>
<keyword evidence="3" id="KW-1185">Reference proteome</keyword>
<organism evidence="2 3">
    <name type="scientific">Balneatrix alpica</name>
    <dbReference type="NCBI Taxonomy" id="75684"/>
    <lineage>
        <taxon>Bacteria</taxon>
        <taxon>Pseudomonadati</taxon>
        <taxon>Pseudomonadota</taxon>
        <taxon>Gammaproteobacteria</taxon>
        <taxon>Oceanospirillales</taxon>
        <taxon>Balneatrichaceae</taxon>
        <taxon>Balneatrix</taxon>
    </lineage>
</organism>
<feature type="chain" id="PRO_5045612219" evidence="1">
    <location>
        <begin position="28"/>
        <end position="147"/>
    </location>
</feature>
<reference evidence="2 3" key="1">
    <citation type="submission" date="2024-09" db="EMBL/GenBank/DDBJ databases">
        <authorList>
            <person name="Sun Q."/>
            <person name="Mori K."/>
        </authorList>
    </citation>
    <scope>NUCLEOTIDE SEQUENCE [LARGE SCALE GENOMIC DNA]</scope>
    <source>
        <strain evidence="2 3">ATCC 51285</strain>
    </source>
</reference>
<comment type="caution">
    <text evidence="2">The sequence shown here is derived from an EMBL/GenBank/DDBJ whole genome shotgun (WGS) entry which is preliminary data.</text>
</comment>
<gene>
    <name evidence="2" type="ORF">ACFFLH_12985</name>
</gene>
<evidence type="ECO:0000313" key="2">
    <source>
        <dbReference type="EMBL" id="MFB9887328.1"/>
    </source>
</evidence>
<dbReference type="Proteomes" id="UP001589628">
    <property type="component" value="Unassembled WGS sequence"/>
</dbReference>
<dbReference type="InterPro" id="IPR008972">
    <property type="entry name" value="Cupredoxin"/>
</dbReference>
<evidence type="ECO:0000256" key="1">
    <source>
        <dbReference type="SAM" id="SignalP"/>
    </source>
</evidence>
<proteinExistence type="predicted"/>
<name>A0ABV5ZDH9_9GAMM</name>
<keyword evidence="1" id="KW-0732">Signal</keyword>
<dbReference type="SUPFAM" id="SSF49503">
    <property type="entry name" value="Cupredoxins"/>
    <property type="match status" value="1"/>
</dbReference>
<dbReference type="EMBL" id="JBHLZN010000004">
    <property type="protein sequence ID" value="MFB9887328.1"/>
    <property type="molecule type" value="Genomic_DNA"/>
</dbReference>